<dbReference type="GO" id="GO:0000731">
    <property type="term" value="P:DNA synthesis involved in DNA repair"/>
    <property type="evidence" value="ECO:0007669"/>
    <property type="project" value="TreeGrafter"/>
</dbReference>
<dbReference type="Gene3D" id="1.10.3710.10">
    <property type="entry name" value="DNA polymerase III clamp loader subunits, C-terminal domain"/>
    <property type="match status" value="1"/>
</dbReference>
<keyword evidence="2" id="KW-0547">Nucleotide-binding</keyword>
<dbReference type="InterPro" id="IPR032423">
    <property type="entry name" value="AAA_assoc_2"/>
</dbReference>
<evidence type="ECO:0000256" key="2">
    <source>
        <dbReference type="ARBA" id="ARBA00022741"/>
    </source>
</evidence>
<dbReference type="SMART" id="SM00382">
    <property type="entry name" value="AAA"/>
    <property type="match status" value="1"/>
</dbReference>
<keyword evidence="4" id="KW-0175">Coiled coil</keyword>
<dbReference type="GO" id="GO:0003677">
    <property type="term" value="F:DNA binding"/>
    <property type="evidence" value="ECO:0007669"/>
    <property type="project" value="InterPro"/>
</dbReference>
<dbReference type="FunFam" id="1.20.272.10:FF:000001">
    <property type="entry name" value="Putative AAA family ATPase"/>
    <property type="match status" value="1"/>
</dbReference>
<dbReference type="SUPFAM" id="SSF48019">
    <property type="entry name" value="post-AAA+ oligomerization domain-like"/>
    <property type="match status" value="1"/>
</dbReference>
<feature type="coiled-coil region" evidence="4">
    <location>
        <begin position="84"/>
        <end position="111"/>
    </location>
</feature>
<dbReference type="PANTHER" id="PTHR13779">
    <property type="entry name" value="WERNER HELICASE-INTERACTING PROTEIN 1 FAMILY MEMBER"/>
    <property type="match status" value="1"/>
</dbReference>
<dbReference type="Proteomes" id="UP000260943">
    <property type="component" value="Unassembled WGS sequence"/>
</dbReference>
<dbReference type="GO" id="GO:0005524">
    <property type="term" value="F:ATP binding"/>
    <property type="evidence" value="ECO:0007669"/>
    <property type="project" value="UniProtKB-KW"/>
</dbReference>
<dbReference type="Pfam" id="PF12002">
    <property type="entry name" value="MgsA_C"/>
    <property type="match status" value="1"/>
</dbReference>
<proteinExistence type="inferred from homology"/>
<dbReference type="Pfam" id="PF16193">
    <property type="entry name" value="AAA_assoc_2"/>
    <property type="match status" value="1"/>
</dbReference>
<comment type="caution">
    <text evidence="6">The sequence shown here is derived from an EMBL/GenBank/DDBJ whole genome shotgun (WGS) entry which is preliminary data.</text>
</comment>
<evidence type="ECO:0000256" key="3">
    <source>
        <dbReference type="ARBA" id="ARBA00022840"/>
    </source>
</evidence>
<organism evidence="6 7">
    <name type="scientific">Collinsella tanakaei</name>
    <dbReference type="NCBI Taxonomy" id="626935"/>
    <lineage>
        <taxon>Bacteria</taxon>
        <taxon>Bacillati</taxon>
        <taxon>Actinomycetota</taxon>
        <taxon>Coriobacteriia</taxon>
        <taxon>Coriobacteriales</taxon>
        <taxon>Coriobacteriaceae</taxon>
        <taxon>Collinsella</taxon>
    </lineage>
</organism>
<evidence type="ECO:0000313" key="6">
    <source>
        <dbReference type="EMBL" id="RGL10742.1"/>
    </source>
</evidence>
<dbReference type="InterPro" id="IPR051314">
    <property type="entry name" value="AAA_ATPase_RarA/MGS1/WRNIP1"/>
</dbReference>
<sequence>MDTLFSEHERATQLRNAPLAVRMRPTSLDDYVGQEKAVGPGSWLRSAIEHDVMSSVILYGPAGTGKTTLAHIIAAHTRSEFVEVSAVTGTVKDLRREIDEAKRRLMSFDRRTILFIDEIHRFSRSQQDALLHAVENRTVVMIGATTENPYFEVNSALLSRSRVVELEHLRNDDVEKLIRRALQDPRGLAGRFTMDDEVVNAVCMLAAGDARSALTTLELASEIAITRGDGDGGAITLEDVRVANPRRGLSYDKSGDMHYDIISAFIKSMRGSDPDAAVYWLARMIDAGEDPKFIARRILIAASEDIGNADPQAILVAEAAFKSAEVIGYPECRINLAQAAIYNALAPKSNACEAAIDAALADVRSSGQREVPVHLRDRHRPGSDEYGPYLYPHDYPEGWVEQRYLPEGLERGAFWKPAGRGWEEWRVEQSARDRSGRAPKVD</sequence>
<dbReference type="InterPro" id="IPR021886">
    <property type="entry name" value="MgsA_C"/>
</dbReference>
<dbReference type="Gene3D" id="1.20.272.10">
    <property type="match status" value="1"/>
</dbReference>
<dbReference type="Gene3D" id="1.10.8.60">
    <property type="match status" value="1"/>
</dbReference>
<reference evidence="6 7" key="1">
    <citation type="submission" date="2018-08" db="EMBL/GenBank/DDBJ databases">
        <title>A genome reference for cultivated species of the human gut microbiota.</title>
        <authorList>
            <person name="Zou Y."/>
            <person name="Xue W."/>
            <person name="Luo G."/>
        </authorList>
    </citation>
    <scope>NUCLEOTIDE SEQUENCE [LARGE SCALE GENOMIC DNA]</scope>
    <source>
        <strain evidence="6 7">TF08-14</strain>
    </source>
</reference>
<dbReference type="CDD" id="cd00009">
    <property type="entry name" value="AAA"/>
    <property type="match status" value="1"/>
</dbReference>
<dbReference type="InterPro" id="IPR003959">
    <property type="entry name" value="ATPase_AAA_core"/>
</dbReference>
<dbReference type="GO" id="GO:0016887">
    <property type="term" value="F:ATP hydrolysis activity"/>
    <property type="evidence" value="ECO:0007669"/>
    <property type="project" value="InterPro"/>
</dbReference>
<dbReference type="InterPro" id="IPR008921">
    <property type="entry name" value="DNA_pol3_clamp-load_cplx_C"/>
</dbReference>
<evidence type="ECO:0000313" key="7">
    <source>
        <dbReference type="Proteomes" id="UP000260943"/>
    </source>
</evidence>
<dbReference type="InterPro" id="IPR027417">
    <property type="entry name" value="P-loop_NTPase"/>
</dbReference>
<keyword evidence="3" id="KW-0067">ATP-binding</keyword>
<dbReference type="GO" id="GO:0008047">
    <property type="term" value="F:enzyme activator activity"/>
    <property type="evidence" value="ECO:0007669"/>
    <property type="project" value="TreeGrafter"/>
</dbReference>
<dbReference type="GO" id="GO:0017116">
    <property type="term" value="F:single-stranded DNA helicase activity"/>
    <property type="evidence" value="ECO:0007669"/>
    <property type="project" value="TreeGrafter"/>
</dbReference>
<dbReference type="FunFam" id="3.40.50.300:FF:000345">
    <property type="entry name" value="AAA family ATPase"/>
    <property type="match status" value="1"/>
</dbReference>
<comment type="similarity">
    <text evidence="1">Belongs to the AAA ATPase family. RarA/MGS1/WRNIP1 subfamily.</text>
</comment>
<dbReference type="RefSeq" id="WP_009140521.1">
    <property type="nucleotide sequence ID" value="NZ_CABKQG010000001.1"/>
</dbReference>
<dbReference type="SUPFAM" id="SSF52540">
    <property type="entry name" value="P-loop containing nucleoside triphosphate hydrolases"/>
    <property type="match status" value="1"/>
</dbReference>
<dbReference type="EMBL" id="QSRJ01000004">
    <property type="protein sequence ID" value="RGL10742.1"/>
    <property type="molecule type" value="Genomic_DNA"/>
</dbReference>
<protein>
    <submittedName>
        <fullName evidence="6">Replication-associated recombination protein A</fullName>
    </submittedName>
</protein>
<evidence type="ECO:0000256" key="4">
    <source>
        <dbReference type="SAM" id="Coils"/>
    </source>
</evidence>
<evidence type="ECO:0000256" key="1">
    <source>
        <dbReference type="ARBA" id="ARBA00008959"/>
    </source>
</evidence>
<gene>
    <name evidence="6" type="ORF">DXC81_04555</name>
</gene>
<dbReference type="GeneID" id="62758254"/>
<dbReference type="CDD" id="cd18139">
    <property type="entry name" value="HLD_clamp_RarA"/>
    <property type="match status" value="1"/>
</dbReference>
<evidence type="ECO:0000259" key="5">
    <source>
        <dbReference type="SMART" id="SM00382"/>
    </source>
</evidence>
<accession>A0A3E4QU74</accession>
<dbReference type="AlphaFoldDB" id="A0A3E4QU74"/>
<dbReference type="InterPro" id="IPR003593">
    <property type="entry name" value="AAA+_ATPase"/>
</dbReference>
<dbReference type="GO" id="GO:0006261">
    <property type="term" value="P:DNA-templated DNA replication"/>
    <property type="evidence" value="ECO:0007669"/>
    <property type="project" value="TreeGrafter"/>
</dbReference>
<dbReference type="Gene3D" id="3.40.50.300">
    <property type="entry name" value="P-loop containing nucleotide triphosphate hydrolases"/>
    <property type="match status" value="1"/>
</dbReference>
<dbReference type="Pfam" id="PF00004">
    <property type="entry name" value="AAA"/>
    <property type="match status" value="1"/>
</dbReference>
<name>A0A3E4QU74_9ACTN</name>
<feature type="domain" description="AAA+ ATPase" evidence="5">
    <location>
        <begin position="52"/>
        <end position="173"/>
    </location>
</feature>
<dbReference type="PANTHER" id="PTHR13779:SF7">
    <property type="entry name" value="ATPASE WRNIP1"/>
    <property type="match status" value="1"/>
</dbReference>